<protein>
    <submittedName>
        <fullName evidence="1">Uncharacterized protein</fullName>
    </submittedName>
</protein>
<keyword evidence="2" id="KW-1185">Reference proteome</keyword>
<dbReference type="EMBL" id="JAZGQO010000010">
    <property type="protein sequence ID" value="KAK6175778.1"/>
    <property type="molecule type" value="Genomic_DNA"/>
</dbReference>
<organism evidence="1 2">
    <name type="scientific">Patella caerulea</name>
    <name type="common">Rayed Mediterranean limpet</name>
    <dbReference type="NCBI Taxonomy" id="87958"/>
    <lineage>
        <taxon>Eukaryota</taxon>
        <taxon>Metazoa</taxon>
        <taxon>Spiralia</taxon>
        <taxon>Lophotrochozoa</taxon>
        <taxon>Mollusca</taxon>
        <taxon>Gastropoda</taxon>
        <taxon>Patellogastropoda</taxon>
        <taxon>Patelloidea</taxon>
        <taxon>Patellidae</taxon>
        <taxon>Patella</taxon>
    </lineage>
</organism>
<evidence type="ECO:0000313" key="1">
    <source>
        <dbReference type="EMBL" id="KAK6175778.1"/>
    </source>
</evidence>
<dbReference type="Proteomes" id="UP001347796">
    <property type="component" value="Unassembled WGS sequence"/>
</dbReference>
<proteinExistence type="predicted"/>
<comment type="caution">
    <text evidence="1">The sequence shown here is derived from an EMBL/GenBank/DDBJ whole genome shotgun (WGS) entry which is preliminary data.</text>
</comment>
<sequence>MTFCLYRFPKCNHALEMLEKMYSSHNRNRMRPCPQGRNDTERFLKYDINTAANNSNHTQPLLLTRHNAVPGMILIYSDGNLLFCDHIFNGYGNTKKDFKKQIIKSRLDAIHGVFLPKDFRFR</sequence>
<evidence type="ECO:0000313" key="2">
    <source>
        <dbReference type="Proteomes" id="UP001347796"/>
    </source>
</evidence>
<dbReference type="AlphaFoldDB" id="A0AAN8JKP2"/>
<gene>
    <name evidence="1" type="ORF">SNE40_014170</name>
</gene>
<reference evidence="1 2" key="1">
    <citation type="submission" date="2024-01" db="EMBL/GenBank/DDBJ databases">
        <title>The genome of the rayed Mediterranean limpet Patella caerulea (Linnaeus, 1758).</title>
        <authorList>
            <person name="Anh-Thu Weber A."/>
            <person name="Halstead-Nussloch G."/>
        </authorList>
    </citation>
    <scope>NUCLEOTIDE SEQUENCE [LARGE SCALE GENOMIC DNA]</scope>
    <source>
        <strain evidence="1">AATW-2023a</strain>
        <tissue evidence="1">Whole specimen</tissue>
    </source>
</reference>
<name>A0AAN8JKP2_PATCE</name>
<accession>A0AAN8JKP2</accession>